<comment type="caution">
    <text evidence="1">The sequence shown here is derived from an EMBL/GenBank/DDBJ whole genome shotgun (WGS) entry which is preliminary data.</text>
</comment>
<reference evidence="1" key="1">
    <citation type="journal article" date="2014" name="Front. Microbiol.">
        <title>High frequency of phylogenetically diverse reductive dehalogenase-homologous genes in deep subseafloor sedimentary metagenomes.</title>
        <authorList>
            <person name="Kawai M."/>
            <person name="Futagami T."/>
            <person name="Toyoda A."/>
            <person name="Takaki Y."/>
            <person name="Nishi S."/>
            <person name="Hori S."/>
            <person name="Arai W."/>
            <person name="Tsubouchi T."/>
            <person name="Morono Y."/>
            <person name="Uchiyama I."/>
            <person name="Ito T."/>
            <person name="Fujiyama A."/>
            <person name="Inagaki F."/>
            <person name="Takami H."/>
        </authorList>
    </citation>
    <scope>NUCLEOTIDE SEQUENCE</scope>
    <source>
        <strain evidence="1">Expedition CK06-06</strain>
    </source>
</reference>
<evidence type="ECO:0000313" key="1">
    <source>
        <dbReference type="EMBL" id="GAG13221.1"/>
    </source>
</evidence>
<name>X0WKJ6_9ZZZZ</name>
<gene>
    <name evidence="1" type="ORF">S01H1_37634</name>
</gene>
<feature type="non-terminal residue" evidence="1">
    <location>
        <position position="1"/>
    </location>
</feature>
<dbReference type="EMBL" id="BARS01023641">
    <property type="protein sequence ID" value="GAG13221.1"/>
    <property type="molecule type" value="Genomic_DNA"/>
</dbReference>
<protein>
    <submittedName>
        <fullName evidence="1">Uncharacterized protein</fullName>
    </submittedName>
</protein>
<sequence length="263" mass="28132">PLTVTKAQDPAAKRAMIQFGSGSSASTQDIYFDYVHCCSNGAFGPTVPIGDQTPDVSVKAWDVAGKGSMSGIAPLTARVHWSTDGGNTWNSSGGVEWQCVYEGDAIPSEAVPEWPVAEGSEVWASVDSGILRVNDTGTVSGDKIKWLHKWNASPAVGTTIIARARCAANSPDIMYTNNIFVEDGSRREMLKILTDRIVTAESGLTYMLDGTAWHVYRMTTEGTQFKVYVDEDTTPVLQGTMGATTSQNRAMFGSGSSTGTQDI</sequence>
<organism evidence="1">
    <name type="scientific">marine sediment metagenome</name>
    <dbReference type="NCBI Taxonomy" id="412755"/>
    <lineage>
        <taxon>unclassified sequences</taxon>
        <taxon>metagenomes</taxon>
        <taxon>ecological metagenomes</taxon>
    </lineage>
</organism>
<accession>X0WKJ6</accession>
<dbReference type="AlphaFoldDB" id="X0WKJ6"/>
<proteinExistence type="predicted"/>